<evidence type="ECO:0000313" key="7">
    <source>
        <dbReference type="EMBL" id="AEG49372.1"/>
    </source>
</evidence>
<keyword evidence="4 6" id="KW-1133">Transmembrane helix</keyword>
<reference evidence="7 8" key="1">
    <citation type="submission" date="2011-05" db="EMBL/GenBank/DDBJ databases">
        <title>Complete sequence of chromosome 1 of Sphingobium chlorophenolicum L-1.</title>
        <authorList>
            <consortium name="US DOE Joint Genome Institute"/>
            <person name="Lucas S."/>
            <person name="Han J."/>
            <person name="Lapidus A."/>
            <person name="Cheng J.-F."/>
            <person name="Goodwin L."/>
            <person name="Pitluck S."/>
            <person name="Peters L."/>
            <person name="Daligault H."/>
            <person name="Han C."/>
            <person name="Tapia R."/>
            <person name="Land M."/>
            <person name="Hauser L."/>
            <person name="Kyrpides N."/>
            <person name="Ivanova N."/>
            <person name="Pagani I."/>
            <person name="Turner P."/>
            <person name="Copley S."/>
            <person name="Woyke T."/>
        </authorList>
    </citation>
    <scope>NUCLEOTIDE SEQUENCE [LARGE SCALE GENOMIC DNA]</scope>
    <source>
        <strain evidence="7 8">L-1</strain>
    </source>
</reference>
<feature type="transmembrane region" description="Helical" evidence="6">
    <location>
        <begin position="99"/>
        <end position="118"/>
    </location>
</feature>
<feature type="transmembrane region" description="Helical" evidence="6">
    <location>
        <begin position="70"/>
        <end position="87"/>
    </location>
</feature>
<dbReference type="PANTHER" id="PTHR23291:SF50">
    <property type="entry name" value="PROTEIN LIFEGUARD 4"/>
    <property type="match status" value="1"/>
</dbReference>
<evidence type="ECO:0000256" key="2">
    <source>
        <dbReference type="ARBA" id="ARBA00010350"/>
    </source>
</evidence>
<gene>
    <name evidence="7" type="ORF">Sphch_1684</name>
</gene>
<dbReference type="GO" id="GO:0005886">
    <property type="term" value="C:plasma membrane"/>
    <property type="evidence" value="ECO:0007669"/>
    <property type="project" value="TreeGrafter"/>
</dbReference>
<dbReference type="InterPro" id="IPR006214">
    <property type="entry name" value="Bax_inhibitor_1-related"/>
</dbReference>
<protein>
    <recommendedName>
        <fullName evidence="9">Integral membrane protein</fullName>
    </recommendedName>
</protein>
<evidence type="ECO:0000256" key="3">
    <source>
        <dbReference type="ARBA" id="ARBA00022692"/>
    </source>
</evidence>
<dbReference type="KEGG" id="sch:Sphch_1684"/>
<evidence type="ECO:0000256" key="1">
    <source>
        <dbReference type="ARBA" id="ARBA00004141"/>
    </source>
</evidence>
<dbReference type="CDD" id="cd10432">
    <property type="entry name" value="BI-1-like_bacterial"/>
    <property type="match status" value="1"/>
</dbReference>
<dbReference type="Proteomes" id="UP000007150">
    <property type="component" value="Chromosome 1"/>
</dbReference>
<evidence type="ECO:0000256" key="4">
    <source>
        <dbReference type="ARBA" id="ARBA00022989"/>
    </source>
</evidence>
<dbReference type="HOGENOM" id="CLU_058671_1_1_5"/>
<evidence type="ECO:0008006" key="9">
    <source>
        <dbReference type="Google" id="ProtNLM"/>
    </source>
</evidence>
<organism evidence="7 8">
    <name type="scientific">Sphingobium chlorophenolicum L-1</name>
    <dbReference type="NCBI Taxonomy" id="690566"/>
    <lineage>
        <taxon>Bacteria</taxon>
        <taxon>Pseudomonadati</taxon>
        <taxon>Pseudomonadota</taxon>
        <taxon>Alphaproteobacteria</taxon>
        <taxon>Sphingomonadales</taxon>
        <taxon>Sphingomonadaceae</taxon>
        <taxon>Sphingobium</taxon>
    </lineage>
</organism>
<dbReference type="Pfam" id="PF01027">
    <property type="entry name" value="Bax1-I"/>
    <property type="match status" value="1"/>
</dbReference>
<name>F6F008_SPHCR</name>
<dbReference type="PANTHER" id="PTHR23291">
    <property type="entry name" value="BAX INHIBITOR-RELATED"/>
    <property type="match status" value="1"/>
</dbReference>
<feature type="transmembrane region" description="Helical" evidence="6">
    <location>
        <begin position="124"/>
        <end position="143"/>
    </location>
</feature>
<proteinExistence type="inferred from homology"/>
<evidence type="ECO:0000256" key="6">
    <source>
        <dbReference type="RuleBase" id="RU004379"/>
    </source>
</evidence>
<feature type="transmembrane region" description="Helical" evidence="6">
    <location>
        <begin position="41"/>
        <end position="64"/>
    </location>
</feature>
<dbReference type="AlphaFoldDB" id="F6F008"/>
<feature type="transmembrane region" description="Helical" evidence="6">
    <location>
        <begin position="180"/>
        <end position="198"/>
    </location>
</feature>
<feature type="transmembrane region" description="Helical" evidence="6">
    <location>
        <begin position="155"/>
        <end position="174"/>
    </location>
</feature>
<accession>F6F008</accession>
<comment type="subcellular location">
    <subcellularLocation>
        <location evidence="1">Membrane</location>
        <topology evidence="1">Multi-pass membrane protein</topology>
    </subcellularLocation>
</comment>
<dbReference type="EMBL" id="CP002798">
    <property type="protein sequence ID" value="AEG49372.1"/>
    <property type="molecule type" value="Genomic_DNA"/>
</dbReference>
<evidence type="ECO:0000256" key="5">
    <source>
        <dbReference type="ARBA" id="ARBA00023136"/>
    </source>
</evidence>
<keyword evidence="3 6" id="KW-0812">Transmembrane</keyword>
<comment type="similarity">
    <text evidence="2 6">Belongs to the BI1 family.</text>
</comment>
<dbReference type="STRING" id="690566.Sphch_1684"/>
<feature type="transmembrane region" description="Helical" evidence="6">
    <location>
        <begin position="219"/>
        <end position="239"/>
    </location>
</feature>
<evidence type="ECO:0000313" key="8">
    <source>
        <dbReference type="Proteomes" id="UP000007150"/>
    </source>
</evidence>
<keyword evidence="5 6" id="KW-0472">Membrane</keyword>
<sequence>MFGWSYNAVNNPVRMPGYGASQTAQTDAGLRAHMLGVFRNMGIGLVITGLVAAFIGNTPVLAAAIFGTPLKWVAIFAPLAFVFFFSFRMEKMTTAGARMAFYAFSAVMGVSLASIFLVFTGGSIAQAFFSAAVMFLAMALWGYTTGRDLSKFGSFLIMGLIGILVASLINIFIGSSAMQMVISIIGVVVFTGLTAWDVQRIKSEYFYYAGHEVAQKMQVMGALSLYLNFVNLFQMLLSLTGERE</sequence>
<keyword evidence="8" id="KW-1185">Reference proteome</keyword>